<evidence type="ECO:0000256" key="3">
    <source>
        <dbReference type="ARBA" id="ARBA00022842"/>
    </source>
</evidence>
<name>A0ABN6SD65_9BIFI</name>
<dbReference type="InterPro" id="IPR023214">
    <property type="entry name" value="HAD_sf"/>
</dbReference>
<dbReference type="InterPro" id="IPR036412">
    <property type="entry name" value="HAD-like_sf"/>
</dbReference>
<evidence type="ECO:0000256" key="2">
    <source>
        <dbReference type="ARBA" id="ARBA00022801"/>
    </source>
</evidence>
<keyword evidence="5" id="KW-1185">Reference proteome</keyword>
<organism evidence="4 5">
    <name type="scientific">Bombiscardovia nodaiensis</name>
    <dbReference type="NCBI Taxonomy" id="2932181"/>
    <lineage>
        <taxon>Bacteria</taxon>
        <taxon>Bacillati</taxon>
        <taxon>Actinomycetota</taxon>
        <taxon>Actinomycetes</taxon>
        <taxon>Bifidobacteriales</taxon>
        <taxon>Bifidobacteriaceae</taxon>
        <taxon>Bombiscardovia</taxon>
    </lineage>
</organism>
<dbReference type="PANTHER" id="PTHR46470">
    <property type="entry name" value="N-ACYLNEURAMINATE-9-PHOSPHATASE"/>
    <property type="match status" value="1"/>
</dbReference>
<dbReference type="SUPFAM" id="SSF56784">
    <property type="entry name" value="HAD-like"/>
    <property type="match status" value="1"/>
</dbReference>
<dbReference type="PANTHER" id="PTHR46470:SF2">
    <property type="entry name" value="GLYCERALDEHYDE 3-PHOSPHATE PHOSPHATASE"/>
    <property type="match status" value="1"/>
</dbReference>
<proteinExistence type="predicted"/>
<dbReference type="Proteomes" id="UP001321766">
    <property type="component" value="Chromosome"/>
</dbReference>
<sequence length="282" mass="30702">MRNTQQKEYDMSQQRADSAVEGRYQLILFDLYGTLVDIRTDEDSPKPWQALLSFLQGHGYPAQVTASELKAEFETASKEVTHRQQEAWMSAHPGAPLDVSFLEPDLAVAYQHLLGEHGQPSPLVRQAAWLFRQASTLRIGAYPGAQQMLASLRAQGLAVALVSNAQEVYTLPELDLTGLNRSFDLVELSSQVGWRKPAGPMFTRPLEALGVSSGQALMVGNDIGSDILGARAVGIDGAYVHTAISPTQDPQVCQQAVCSLSCEQGVPKYRELLNVVLAPAQV</sequence>
<gene>
    <name evidence="4" type="ORF">KIM372_06680</name>
</gene>
<keyword evidence="1" id="KW-0479">Metal-binding</keyword>
<evidence type="ECO:0000256" key="1">
    <source>
        <dbReference type="ARBA" id="ARBA00022723"/>
    </source>
</evidence>
<keyword evidence="3" id="KW-0460">Magnesium</keyword>
<reference evidence="4 5" key="1">
    <citation type="journal article" date="2023" name="Microbiol. Spectr.">
        <title>Symbiosis of Carpenter Bees with Uncharacterized Lactic Acid Bacteria Showing NAD Auxotrophy.</title>
        <authorList>
            <person name="Kawasaki S."/>
            <person name="Ozawa K."/>
            <person name="Mori T."/>
            <person name="Yamamoto A."/>
            <person name="Ito M."/>
            <person name="Ohkuma M."/>
            <person name="Sakamoto M."/>
            <person name="Matsutani M."/>
        </authorList>
    </citation>
    <scope>NUCLEOTIDE SEQUENCE [LARGE SCALE GENOMIC DNA]</scope>
    <source>
        <strain evidence="4 5">Kim37-2</strain>
    </source>
</reference>
<keyword evidence="2" id="KW-0378">Hydrolase</keyword>
<dbReference type="EMBL" id="AP026798">
    <property type="protein sequence ID" value="BDR52761.1"/>
    <property type="molecule type" value="Genomic_DNA"/>
</dbReference>
<evidence type="ECO:0000313" key="4">
    <source>
        <dbReference type="EMBL" id="BDR52761.1"/>
    </source>
</evidence>
<accession>A0ABN6SD65</accession>
<protein>
    <submittedName>
        <fullName evidence="4">Haloacid dehalogenase</fullName>
    </submittedName>
</protein>
<dbReference type="InterPro" id="IPR051400">
    <property type="entry name" value="HAD-like_hydrolase"/>
</dbReference>
<dbReference type="SFLD" id="SFLDG01129">
    <property type="entry name" value="C1.5:_HAD__Beta-PGM__Phosphata"/>
    <property type="match status" value="1"/>
</dbReference>
<dbReference type="Gene3D" id="3.40.50.1000">
    <property type="entry name" value="HAD superfamily/HAD-like"/>
    <property type="match status" value="1"/>
</dbReference>
<evidence type="ECO:0000313" key="5">
    <source>
        <dbReference type="Proteomes" id="UP001321766"/>
    </source>
</evidence>
<dbReference type="Pfam" id="PF00702">
    <property type="entry name" value="Hydrolase"/>
    <property type="match status" value="1"/>
</dbReference>
<dbReference type="SFLD" id="SFLDS00003">
    <property type="entry name" value="Haloacid_Dehalogenase"/>
    <property type="match status" value="1"/>
</dbReference>